<dbReference type="PROSITE" id="PS50893">
    <property type="entry name" value="ABC_TRANSPORTER_2"/>
    <property type="match status" value="1"/>
</dbReference>
<dbReference type="Proteomes" id="UP000050277">
    <property type="component" value="Unassembled WGS sequence"/>
</dbReference>
<feature type="domain" description="ABC transporter" evidence="4">
    <location>
        <begin position="12"/>
        <end position="236"/>
    </location>
</feature>
<evidence type="ECO:0000259" key="4">
    <source>
        <dbReference type="PROSITE" id="PS50893"/>
    </source>
</evidence>
<dbReference type="SUPFAM" id="SSF52540">
    <property type="entry name" value="P-loop containing nucleoside triphosphate hydrolases"/>
    <property type="match status" value="1"/>
</dbReference>
<organism evidence="5 6">
    <name type="scientific">Herpetosiphon geysericola</name>
    <dbReference type="NCBI Taxonomy" id="70996"/>
    <lineage>
        <taxon>Bacteria</taxon>
        <taxon>Bacillati</taxon>
        <taxon>Chloroflexota</taxon>
        <taxon>Chloroflexia</taxon>
        <taxon>Herpetosiphonales</taxon>
        <taxon>Herpetosiphonaceae</taxon>
        <taxon>Herpetosiphon</taxon>
    </lineage>
</organism>
<dbReference type="InterPro" id="IPR015854">
    <property type="entry name" value="ABC_transpr_LolD-like"/>
</dbReference>
<protein>
    <submittedName>
        <fullName evidence="5">ABC transporter</fullName>
    </submittedName>
</protein>
<keyword evidence="2" id="KW-0547">Nucleotide-binding</keyword>
<dbReference type="Gene3D" id="3.40.50.300">
    <property type="entry name" value="P-loop containing nucleotide triphosphate hydrolases"/>
    <property type="match status" value="1"/>
</dbReference>
<dbReference type="InterPro" id="IPR003593">
    <property type="entry name" value="AAA+_ATPase"/>
</dbReference>
<dbReference type="PANTHER" id="PTHR24220:SF86">
    <property type="entry name" value="ABC TRANSPORTER ABCH.1"/>
    <property type="match status" value="1"/>
</dbReference>
<proteinExistence type="predicted"/>
<dbReference type="FunFam" id="3.40.50.300:FF:000032">
    <property type="entry name" value="Export ABC transporter ATP-binding protein"/>
    <property type="match status" value="1"/>
</dbReference>
<evidence type="ECO:0000256" key="3">
    <source>
        <dbReference type="ARBA" id="ARBA00022840"/>
    </source>
</evidence>
<dbReference type="PANTHER" id="PTHR24220">
    <property type="entry name" value="IMPORT ATP-BINDING PROTEIN"/>
    <property type="match status" value="1"/>
</dbReference>
<dbReference type="InterPro" id="IPR003439">
    <property type="entry name" value="ABC_transporter-like_ATP-bd"/>
</dbReference>
<dbReference type="EMBL" id="LGKP01000007">
    <property type="protein sequence ID" value="KPL91178.1"/>
    <property type="molecule type" value="Genomic_DNA"/>
</dbReference>
<dbReference type="InterPro" id="IPR017871">
    <property type="entry name" value="ABC_transporter-like_CS"/>
</dbReference>
<dbReference type="GO" id="GO:0098796">
    <property type="term" value="C:membrane protein complex"/>
    <property type="evidence" value="ECO:0007669"/>
    <property type="project" value="UniProtKB-ARBA"/>
</dbReference>
<dbReference type="Pfam" id="PF00005">
    <property type="entry name" value="ABC_tran"/>
    <property type="match status" value="1"/>
</dbReference>
<dbReference type="PROSITE" id="PS00211">
    <property type="entry name" value="ABC_TRANSPORTER_1"/>
    <property type="match status" value="1"/>
</dbReference>
<dbReference type="GO" id="GO:0005524">
    <property type="term" value="F:ATP binding"/>
    <property type="evidence" value="ECO:0007669"/>
    <property type="project" value="UniProtKB-KW"/>
</dbReference>
<dbReference type="SMART" id="SM00382">
    <property type="entry name" value="AAA"/>
    <property type="match status" value="1"/>
</dbReference>
<dbReference type="InterPro" id="IPR017911">
    <property type="entry name" value="MacB-like_ATP-bd"/>
</dbReference>
<reference evidence="5 6" key="1">
    <citation type="submission" date="2015-07" db="EMBL/GenBank/DDBJ databases">
        <title>Whole genome sequence of Herpetosiphon geysericola DSM 7119.</title>
        <authorList>
            <person name="Hemp J."/>
            <person name="Ward L.M."/>
            <person name="Pace L.A."/>
            <person name="Fischer W.W."/>
        </authorList>
    </citation>
    <scope>NUCLEOTIDE SEQUENCE [LARGE SCALE GENOMIC DNA]</scope>
    <source>
        <strain evidence="5 6">DSM 7119</strain>
    </source>
</reference>
<dbReference type="AlphaFoldDB" id="A0A0N8GT58"/>
<dbReference type="GO" id="GO:0022857">
    <property type="term" value="F:transmembrane transporter activity"/>
    <property type="evidence" value="ECO:0007669"/>
    <property type="project" value="TreeGrafter"/>
</dbReference>
<dbReference type="CDD" id="cd03255">
    <property type="entry name" value="ABC_MJ0796_LolCDE_FtsE"/>
    <property type="match status" value="1"/>
</dbReference>
<evidence type="ECO:0000313" key="6">
    <source>
        <dbReference type="Proteomes" id="UP000050277"/>
    </source>
</evidence>
<evidence type="ECO:0000256" key="2">
    <source>
        <dbReference type="ARBA" id="ARBA00022741"/>
    </source>
</evidence>
<dbReference type="InterPro" id="IPR027417">
    <property type="entry name" value="P-loop_NTPase"/>
</dbReference>
<sequence length="236" mass="25513">MLATPSATAPVALMRDVSHTVQLGTTNLTILNNISLEIARGSWVALTGPSGSGKSTLLGILAGLDTPSHGHVRLNDVDITSMGEPQLARLRNQTIGVVFQAFNLIPTMTAQENVEAPLFVHRNRSDISQRAKAMLELVGLGDRRDHRPAQLSGGQQQRVAIARALVTTPQLLIADEPTGNLDSATSKQILDLFADLRRQLNITIVMVTHDPDVAARADRQLYLVDGQIRHDSARAE</sequence>
<gene>
    <name evidence="5" type="ORF">SE18_03265</name>
</gene>
<dbReference type="RefSeq" id="WP_054532986.1">
    <property type="nucleotide sequence ID" value="NZ_LGKP01000007.1"/>
</dbReference>
<dbReference type="OrthoDB" id="9804270at2"/>
<keyword evidence="6" id="KW-1185">Reference proteome</keyword>
<evidence type="ECO:0000256" key="1">
    <source>
        <dbReference type="ARBA" id="ARBA00022448"/>
    </source>
</evidence>
<keyword evidence="1" id="KW-0813">Transport</keyword>
<keyword evidence="3" id="KW-0067">ATP-binding</keyword>
<dbReference type="STRING" id="70996.SE18_03265"/>
<accession>A0A0N8GT58</accession>
<evidence type="ECO:0000313" key="5">
    <source>
        <dbReference type="EMBL" id="KPL91178.1"/>
    </source>
</evidence>
<name>A0A0N8GT58_9CHLR</name>
<comment type="caution">
    <text evidence="5">The sequence shown here is derived from an EMBL/GenBank/DDBJ whole genome shotgun (WGS) entry which is preliminary data.</text>
</comment>
<dbReference type="GO" id="GO:0016887">
    <property type="term" value="F:ATP hydrolysis activity"/>
    <property type="evidence" value="ECO:0007669"/>
    <property type="project" value="InterPro"/>
</dbReference>
<dbReference type="GO" id="GO:0005886">
    <property type="term" value="C:plasma membrane"/>
    <property type="evidence" value="ECO:0007669"/>
    <property type="project" value="TreeGrafter"/>
</dbReference>